<dbReference type="Pfam" id="PF07615">
    <property type="entry name" value="Ykof"/>
    <property type="match status" value="1"/>
</dbReference>
<proteinExistence type="predicted"/>
<dbReference type="Proteomes" id="UP000218767">
    <property type="component" value="Unassembled WGS sequence"/>
</dbReference>
<dbReference type="InterPro" id="IPR011522">
    <property type="entry name" value="Thiamin/HMP-bd_put_YkoF"/>
</dbReference>
<gene>
    <name evidence="2" type="ORF">COB20_05555</name>
</gene>
<comment type="caution">
    <text evidence="2">The sequence shown here is derived from an EMBL/GenBank/DDBJ whole genome shotgun (WGS) entry which is preliminary data.</text>
</comment>
<dbReference type="EMBL" id="NVUL01000022">
    <property type="protein sequence ID" value="PCI79053.1"/>
    <property type="molecule type" value="Genomic_DNA"/>
</dbReference>
<evidence type="ECO:0000313" key="3">
    <source>
        <dbReference type="Proteomes" id="UP000218767"/>
    </source>
</evidence>
<protein>
    <recommendedName>
        <fullName evidence="1">Thiamin/hydroxymethyl pyrimidine-binding YkoF putative domain-containing protein</fullName>
    </recommendedName>
</protein>
<sequence length="86" mass="9926">MKASVDISLYPLADEYIPAIKEFIERVQLYPEIAVVRNDLSTQLYGDYDQIMDLLKIEVKLSWEKYGKSIFVIKLLRDDLRGLASG</sequence>
<feature type="domain" description="Thiamin/hydroxymethyl pyrimidine-binding YkoF putative" evidence="1">
    <location>
        <begin position="3"/>
        <end position="56"/>
    </location>
</feature>
<reference evidence="3" key="1">
    <citation type="submission" date="2017-08" db="EMBL/GenBank/DDBJ databases">
        <title>A dynamic microbial community with high functional redundancy inhabits the cold, oxic subseafloor aquifer.</title>
        <authorList>
            <person name="Tully B.J."/>
            <person name="Wheat C.G."/>
            <person name="Glazer B.T."/>
            <person name="Huber J.A."/>
        </authorList>
    </citation>
    <scope>NUCLEOTIDE SEQUENCE [LARGE SCALE GENOMIC DNA]</scope>
</reference>
<organism evidence="2 3">
    <name type="scientific">SAR86 cluster bacterium</name>
    <dbReference type="NCBI Taxonomy" id="2030880"/>
    <lineage>
        <taxon>Bacteria</taxon>
        <taxon>Pseudomonadati</taxon>
        <taxon>Pseudomonadota</taxon>
        <taxon>Gammaproteobacteria</taxon>
        <taxon>SAR86 cluster</taxon>
    </lineage>
</organism>
<dbReference type="Gene3D" id="3.30.70.930">
    <property type="match status" value="1"/>
</dbReference>
<dbReference type="SUPFAM" id="SSF89957">
    <property type="entry name" value="MTH1187/YkoF-like"/>
    <property type="match status" value="1"/>
</dbReference>
<evidence type="ECO:0000259" key="1">
    <source>
        <dbReference type="Pfam" id="PF07615"/>
    </source>
</evidence>
<name>A0A2A4X8W5_9GAMM</name>
<dbReference type="InterPro" id="IPR029756">
    <property type="entry name" value="MTH1187/YkoF-like"/>
</dbReference>
<evidence type="ECO:0000313" key="2">
    <source>
        <dbReference type="EMBL" id="PCI79053.1"/>
    </source>
</evidence>
<accession>A0A2A4X8W5</accession>
<dbReference type="AlphaFoldDB" id="A0A2A4X8W5"/>